<sequence>MMAKMGTMLTSLVVLLACCVFSILGQEDERPVVETSYGKVRGRVRVHSTGAKVNEFLGVPYAAPPVGDLRFKKTVKPENFTGGIFEADKMPPACHQYSDQPLPWYDLDPGQSEDCLYLNIWAPATPYKYRQVTIYVHGGGWFEGGSNRMGYYDGFGNALDTMDENGTWVMDGVVVVTVNYRFGALGFLASGLPDEAAGNMGMFDLAQAFEWITWNIAKFGGIETGKGIYALAKNLTLVGQGSGAMAVSLLRMAVTKISDFRLLKMILNGASFLTLKALEGVDEEGNSYVNNLRLTNMLADALDCPTPLWKNRNATMTCLKGVEASRLVKAAASLSKGTGPPNVFLPQTKGPDMFFFLNPYTALHSYPFNLNEVLATVTTYEASHLLTSAFPKTFGVFGEKDVLLSASCAKTVTRKLLKKFPRSVADELLGDLDPKPTAGNRNKVVEAIGDAFFNCPMVHYLEETILFTWNKRRKTYARAFLLEKKLVNPPYNPWAPWMGSGGFNNVQIDFLHPDGQLTLRNQTYKFTDEQSKQAQVLKKNIKDWFQGVFKGFAPFHWFFTDEPAYRYGILWTDSRITYENQTNFHKKNCDILRPYFRYNEEPEI</sequence>
<reference evidence="7 8" key="1">
    <citation type="journal article" date="2022" name="Nat. Ecol. Evol.">
        <title>A masculinizing supergene underlies an exaggerated male reproductive morph in a spider.</title>
        <authorList>
            <person name="Hendrickx F."/>
            <person name="De Corte Z."/>
            <person name="Sonet G."/>
            <person name="Van Belleghem S.M."/>
            <person name="Kostlbacher S."/>
            <person name="Vangestel C."/>
        </authorList>
    </citation>
    <scope>NUCLEOTIDE SEQUENCE [LARGE SCALE GENOMIC DNA]</scope>
    <source>
        <strain evidence="7">W744_W776</strain>
    </source>
</reference>
<name>A0AAV6TZY8_9ARAC</name>
<keyword evidence="4" id="KW-0325">Glycoprotein</keyword>
<evidence type="ECO:0000259" key="6">
    <source>
        <dbReference type="Pfam" id="PF00135"/>
    </source>
</evidence>
<comment type="similarity">
    <text evidence="1">Belongs to the type-B carboxylesterase/lipase family.</text>
</comment>
<dbReference type="Pfam" id="PF00135">
    <property type="entry name" value="COesterase"/>
    <property type="match status" value="1"/>
</dbReference>
<dbReference type="InterPro" id="IPR002018">
    <property type="entry name" value="CarbesteraseB"/>
</dbReference>
<dbReference type="PROSITE" id="PS00941">
    <property type="entry name" value="CARBOXYLESTERASE_B_2"/>
    <property type="match status" value="1"/>
</dbReference>
<dbReference type="GO" id="GO:0005886">
    <property type="term" value="C:plasma membrane"/>
    <property type="evidence" value="ECO:0007669"/>
    <property type="project" value="TreeGrafter"/>
</dbReference>
<dbReference type="Gene3D" id="3.40.50.1820">
    <property type="entry name" value="alpha/beta hydrolase"/>
    <property type="match status" value="1"/>
</dbReference>
<accession>A0AAV6TZY8</accession>
<evidence type="ECO:0000313" key="7">
    <source>
        <dbReference type="EMBL" id="KAG8177229.1"/>
    </source>
</evidence>
<dbReference type="PANTHER" id="PTHR43918">
    <property type="entry name" value="ACETYLCHOLINESTERASE"/>
    <property type="match status" value="1"/>
</dbReference>
<dbReference type="GO" id="GO:0006581">
    <property type="term" value="P:acetylcholine catabolic process"/>
    <property type="evidence" value="ECO:0007669"/>
    <property type="project" value="TreeGrafter"/>
</dbReference>
<dbReference type="GO" id="GO:0003990">
    <property type="term" value="F:acetylcholinesterase activity"/>
    <property type="evidence" value="ECO:0007669"/>
    <property type="project" value="TreeGrafter"/>
</dbReference>
<dbReference type="Proteomes" id="UP000827092">
    <property type="component" value="Unassembled WGS sequence"/>
</dbReference>
<dbReference type="InterPro" id="IPR050654">
    <property type="entry name" value="AChE-related_enzymes"/>
</dbReference>
<evidence type="ECO:0000256" key="5">
    <source>
        <dbReference type="SAM" id="SignalP"/>
    </source>
</evidence>
<dbReference type="PROSITE" id="PS51257">
    <property type="entry name" value="PROKAR_LIPOPROTEIN"/>
    <property type="match status" value="1"/>
</dbReference>
<keyword evidence="3" id="KW-0378">Hydrolase</keyword>
<dbReference type="AlphaFoldDB" id="A0AAV6TZY8"/>
<evidence type="ECO:0000313" key="8">
    <source>
        <dbReference type="Proteomes" id="UP000827092"/>
    </source>
</evidence>
<dbReference type="SUPFAM" id="SSF53474">
    <property type="entry name" value="alpha/beta-Hydrolases"/>
    <property type="match status" value="1"/>
</dbReference>
<dbReference type="InterPro" id="IPR019819">
    <property type="entry name" value="Carboxylesterase_B_CS"/>
</dbReference>
<feature type="domain" description="Carboxylesterase type B" evidence="6">
    <location>
        <begin position="30"/>
        <end position="501"/>
    </location>
</feature>
<dbReference type="EMBL" id="JAFNEN010000799">
    <property type="protein sequence ID" value="KAG8177229.1"/>
    <property type="molecule type" value="Genomic_DNA"/>
</dbReference>
<organism evidence="7 8">
    <name type="scientific">Oedothorax gibbosus</name>
    <dbReference type="NCBI Taxonomy" id="931172"/>
    <lineage>
        <taxon>Eukaryota</taxon>
        <taxon>Metazoa</taxon>
        <taxon>Ecdysozoa</taxon>
        <taxon>Arthropoda</taxon>
        <taxon>Chelicerata</taxon>
        <taxon>Arachnida</taxon>
        <taxon>Araneae</taxon>
        <taxon>Araneomorphae</taxon>
        <taxon>Entelegynae</taxon>
        <taxon>Araneoidea</taxon>
        <taxon>Linyphiidae</taxon>
        <taxon>Erigoninae</taxon>
        <taxon>Oedothorax</taxon>
    </lineage>
</organism>
<keyword evidence="2" id="KW-0719">Serine esterase</keyword>
<evidence type="ECO:0000256" key="4">
    <source>
        <dbReference type="ARBA" id="ARBA00023180"/>
    </source>
</evidence>
<keyword evidence="8" id="KW-1185">Reference proteome</keyword>
<dbReference type="GO" id="GO:0019695">
    <property type="term" value="P:choline metabolic process"/>
    <property type="evidence" value="ECO:0007669"/>
    <property type="project" value="TreeGrafter"/>
</dbReference>
<keyword evidence="5" id="KW-0732">Signal</keyword>
<dbReference type="PANTHER" id="PTHR43918:SF4">
    <property type="entry name" value="CARBOXYLIC ESTER HYDROLASE"/>
    <property type="match status" value="1"/>
</dbReference>
<dbReference type="InterPro" id="IPR029058">
    <property type="entry name" value="AB_hydrolase_fold"/>
</dbReference>
<gene>
    <name evidence="7" type="ORF">JTE90_014273</name>
</gene>
<feature type="signal peptide" evidence="5">
    <location>
        <begin position="1"/>
        <end position="25"/>
    </location>
</feature>
<proteinExistence type="inferred from homology"/>
<evidence type="ECO:0000256" key="2">
    <source>
        <dbReference type="ARBA" id="ARBA00022487"/>
    </source>
</evidence>
<evidence type="ECO:0000256" key="1">
    <source>
        <dbReference type="ARBA" id="ARBA00005964"/>
    </source>
</evidence>
<evidence type="ECO:0000256" key="3">
    <source>
        <dbReference type="ARBA" id="ARBA00022801"/>
    </source>
</evidence>
<feature type="chain" id="PRO_5043820793" description="Carboxylesterase type B domain-containing protein" evidence="5">
    <location>
        <begin position="26"/>
        <end position="604"/>
    </location>
</feature>
<comment type="caution">
    <text evidence="7">The sequence shown here is derived from an EMBL/GenBank/DDBJ whole genome shotgun (WGS) entry which is preliminary data.</text>
</comment>
<dbReference type="GO" id="GO:0005615">
    <property type="term" value="C:extracellular space"/>
    <property type="evidence" value="ECO:0007669"/>
    <property type="project" value="TreeGrafter"/>
</dbReference>
<protein>
    <recommendedName>
        <fullName evidence="6">Carboxylesterase type B domain-containing protein</fullName>
    </recommendedName>
</protein>